<dbReference type="InterPro" id="IPR036102">
    <property type="entry name" value="OsmC/Ohrsf"/>
</dbReference>
<proteinExistence type="predicted"/>
<sequence length="150" mass="16521">MGELVKHTYDVDLNWNEGRQGTLSSDTLDETIEVATPPEFPGGVEGVWSPEHLFVASVSSCFMTTFTAIAEYSKLNYEELSVPATGTMSNESGKFVITEIILRPELVIMDEGQKDKALRILQKAEEACLITRSIKTEVKLEPIVAIAAIK</sequence>
<dbReference type="InterPro" id="IPR003718">
    <property type="entry name" value="OsmC/Ohr_fam"/>
</dbReference>
<organism evidence="1 2">
    <name type="scientific">Gracilimonas halophila</name>
    <dbReference type="NCBI Taxonomy" id="1834464"/>
    <lineage>
        <taxon>Bacteria</taxon>
        <taxon>Pseudomonadati</taxon>
        <taxon>Balneolota</taxon>
        <taxon>Balneolia</taxon>
        <taxon>Balneolales</taxon>
        <taxon>Balneolaceae</taxon>
        <taxon>Gracilimonas</taxon>
    </lineage>
</organism>
<dbReference type="RefSeq" id="WP_390302480.1">
    <property type="nucleotide sequence ID" value="NZ_JBHULI010000025.1"/>
</dbReference>
<reference evidence="2" key="1">
    <citation type="journal article" date="2019" name="Int. J. Syst. Evol. Microbiol.">
        <title>The Global Catalogue of Microorganisms (GCM) 10K type strain sequencing project: providing services to taxonomists for standard genome sequencing and annotation.</title>
        <authorList>
            <consortium name="The Broad Institute Genomics Platform"/>
            <consortium name="The Broad Institute Genome Sequencing Center for Infectious Disease"/>
            <person name="Wu L."/>
            <person name="Ma J."/>
        </authorList>
    </citation>
    <scope>NUCLEOTIDE SEQUENCE [LARGE SCALE GENOMIC DNA]</scope>
    <source>
        <strain evidence="2">KCTC 52042</strain>
    </source>
</reference>
<dbReference type="Gene3D" id="3.30.300.20">
    <property type="match status" value="1"/>
</dbReference>
<dbReference type="InterPro" id="IPR052707">
    <property type="entry name" value="OsmC_Ohr_Peroxiredoxin"/>
</dbReference>
<dbReference type="PANTHER" id="PTHR42830">
    <property type="entry name" value="OSMOTICALLY INDUCIBLE FAMILY PROTEIN"/>
    <property type="match status" value="1"/>
</dbReference>
<dbReference type="EMBL" id="JBHULI010000025">
    <property type="protein sequence ID" value="MFD2532993.1"/>
    <property type="molecule type" value="Genomic_DNA"/>
</dbReference>
<keyword evidence="2" id="KW-1185">Reference proteome</keyword>
<gene>
    <name evidence="1" type="ORF">ACFSVN_11085</name>
</gene>
<comment type="caution">
    <text evidence="1">The sequence shown here is derived from an EMBL/GenBank/DDBJ whole genome shotgun (WGS) entry which is preliminary data.</text>
</comment>
<protein>
    <submittedName>
        <fullName evidence="1">OsmC family protein</fullName>
    </submittedName>
</protein>
<dbReference type="Proteomes" id="UP001597460">
    <property type="component" value="Unassembled WGS sequence"/>
</dbReference>
<evidence type="ECO:0000313" key="1">
    <source>
        <dbReference type="EMBL" id="MFD2532993.1"/>
    </source>
</evidence>
<dbReference type="SUPFAM" id="SSF82784">
    <property type="entry name" value="OsmC-like"/>
    <property type="match status" value="1"/>
</dbReference>
<dbReference type="PANTHER" id="PTHR42830:SF2">
    <property type="entry name" value="OSMC_OHR FAMILY PROTEIN"/>
    <property type="match status" value="1"/>
</dbReference>
<evidence type="ECO:0000313" key="2">
    <source>
        <dbReference type="Proteomes" id="UP001597460"/>
    </source>
</evidence>
<dbReference type="Pfam" id="PF02566">
    <property type="entry name" value="OsmC"/>
    <property type="match status" value="1"/>
</dbReference>
<accession>A0ABW5JNA5</accession>
<dbReference type="InterPro" id="IPR015946">
    <property type="entry name" value="KH_dom-like_a/b"/>
</dbReference>
<name>A0ABW5JNA5_9BACT</name>